<dbReference type="EMBL" id="JBJUIK010000013">
    <property type="protein sequence ID" value="KAL3507165.1"/>
    <property type="molecule type" value="Genomic_DNA"/>
</dbReference>
<protein>
    <submittedName>
        <fullName evidence="2">Uncharacterized protein</fullName>
    </submittedName>
</protein>
<reference evidence="2 3" key="1">
    <citation type="submission" date="2024-11" db="EMBL/GenBank/DDBJ databases">
        <title>A near-complete genome assembly of Cinchona calisaya.</title>
        <authorList>
            <person name="Lian D.C."/>
            <person name="Zhao X.W."/>
            <person name="Wei L."/>
        </authorList>
    </citation>
    <scope>NUCLEOTIDE SEQUENCE [LARGE SCALE GENOMIC DNA]</scope>
    <source>
        <tissue evidence="2">Nenye</tissue>
    </source>
</reference>
<proteinExistence type="predicted"/>
<feature type="region of interest" description="Disordered" evidence="1">
    <location>
        <begin position="43"/>
        <end position="96"/>
    </location>
</feature>
<feature type="compositionally biased region" description="Basic and acidic residues" evidence="1">
    <location>
        <begin position="58"/>
        <end position="76"/>
    </location>
</feature>
<dbReference type="AlphaFoldDB" id="A0ABD2YLW4"/>
<feature type="compositionally biased region" description="Polar residues" evidence="1">
    <location>
        <begin position="44"/>
        <end position="55"/>
    </location>
</feature>
<organism evidence="2 3">
    <name type="scientific">Cinchona calisaya</name>
    <dbReference type="NCBI Taxonomy" id="153742"/>
    <lineage>
        <taxon>Eukaryota</taxon>
        <taxon>Viridiplantae</taxon>
        <taxon>Streptophyta</taxon>
        <taxon>Embryophyta</taxon>
        <taxon>Tracheophyta</taxon>
        <taxon>Spermatophyta</taxon>
        <taxon>Magnoliopsida</taxon>
        <taxon>eudicotyledons</taxon>
        <taxon>Gunneridae</taxon>
        <taxon>Pentapetalae</taxon>
        <taxon>asterids</taxon>
        <taxon>lamiids</taxon>
        <taxon>Gentianales</taxon>
        <taxon>Rubiaceae</taxon>
        <taxon>Cinchonoideae</taxon>
        <taxon>Cinchoneae</taxon>
        <taxon>Cinchona</taxon>
    </lineage>
</organism>
<keyword evidence="3" id="KW-1185">Reference proteome</keyword>
<evidence type="ECO:0000256" key="1">
    <source>
        <dbReference type="SAM" id="MobiDB-lite"/>
    </source>
</evidence>
<name>A0ABD2YLW4_9GENT</name>
<comment type="caution">
    <text evidence="2">The sequence shown here is derived from an EMBL/GenBank/DDBJ whole genome shotgun (WGS) entry which is preliminary data.</text>
</comment>
<feature type="compositionally biased region" description="Basic and acidic residues" evidence="1">
    <location>
        <begin position="83"/>
        <end position="96"/>
    </location>
</feature>
<accession>A0ABD2YLW4</accession>
<sequence length="120" mass="13046">MATSSKILLKEKDLIGLDLAILSPKNPLIIDLRSGGSLEVDFSQFPTLTGGNTSPEVPKQDTSDEQHESKLPEVKDNNLTQRESVEKDPECSSKKESLAVNSCVEVEVIEGSTVESFVVE</sequence>
<evidence type="ECO:0000313" key="3">
    <source>
        <dbReference type="Proteomes" id="UP001630127"/>
    </source>
</evidence>
<gene>
    <name evidence="2" type="ORF">ACH5RR_032547</name>
</gene>
<dbReference type="Proteomes" id="UP001630127">
    <property type="component" value="Unassembled WGS sequence"/>
</dbReference>
<evidence type="ECO:0000313" key="2">
    <source>
        <dbReference type="EMBL" id="KAL3507165.1"/>
    </source>
</evidence>